<evidence type="ECO:0000313" key="2">
    <source>
        <dbReference type="EMBL" id="MPR29621.1"/>
    </source>
</evidence>
<evidence type="ECO:0000256" key="1">
    <source>
        <dbReference type="SAM" id="SignalP"/>
    </source>
</evidence>
<feature type="signal peptide" evidence="1">
    <location>
        <begin position="1"/>
        <end position="33"/>
    </location>
</feature>
<dbReference type="AlphaFoldDB" id="A0A5N7MRJ5"/>
<feature type="chain" id="PRO_5030135692" evidence="1">
    <location>
        <begin position="34"/>
        <end position="109"/>
    </location>
</feature>
<accession>A0A5N7MRJ5</accession>
<dbReference type="InterPro" id="IPR021719">
    <property type="entry name" value="Prot_inh_I78"/>
</dbReference>
<keyword evidence="1" id="KW-0732">Signal</keyword>
<proteinExistence type="predicted"/>
<keyword evidence="3" id="KW-1185">Reference proteome</keyword>
<dbReference type="Proteomes" id="UP000403266">
    <property type="component" value="Unassembled WGS sequence"/>
</dbReference>
<reference evidence="2 3" key="1">
    <citation type="journal article" date="2019" name="Syst. Appl. Microbiol.">
        <title>Microvirga tunisiensis sp. nov., a root nodule symbiotic bacterium isolated from Lupinus micranthus and L. luteus grown in Northern Tunisia.</title>
        <authorList>
            <person name="Msaddak A."/>
            <person name="Rejili M."/>
            <person name="Duran D."/>
            <person name="Mars M."/>
            <person name="Palacios J.M."/>
            <person name="Ruiz-Argueso T."/>
            <person name="Rey L."/>
            <person name="Imperial J."/>
        </authorList>
    </citation>
    <scope>NUCLEOTIDE SEQUENCE [LARGE SCALE GENOMIC DNA]</scope>
    <source>
        <strain evidence="2 3">Lmie10</strain>
    </source>
</reference>
<organism evidence="2 3">
    <name type="scientific">Microvirga tunisiensis</name>
    <dbReference type="NCBI Taxonomy" id="2108360"/>
    <lineage>
        <taxon>Bacteria</taxon>
        <taxon>Pseudomonadati</taxon>
        <taxon>Pseudomonadota</taxon>
        <taxon>Alphaproteobacteria</taxon>
        <taxon>Hyphomicrobiales</taxon>
        <taxon>Methylobacteriaceae</taxon>
        <taxon>Microvirga</taxon>
    </lineage>
</organism>
<name>A0A5N7MRJ5_9HYPH</name>
<dbReference type="EMBL" id="VOSK01000250">
    <property type="protein sequence ID" value="MPR29621.1"/>
    <property type="molecule type" value="Genomic_DNA"/>
</dbReference>
<sequence length="109" mass="11749">MRSNIRRDLRVGRRTRTLFTSGLLILSPACGFAQPQPPAPERQACAAGEARGIVGQPYSPELAEKARRTAGAREARKIEPGGAYTTDLDSDRLDIEVDRAGIVTGLRCG</sequence>
<dbReference type="Gene3D" id="3.30.10.10">
    <property type="entry name" value="Trypsin Inhibitor V, subunit A"/>
    <property type="match status" value="1"/>
</dbReference>
<dbReference type="RefSeq" id="WP_152716511.1">
    <property type="nucleotide sequence ID" value="NZ_VOSJ01000269.1"/>
</dbReference>
<protein>
    <submittedName>
        <fullName evidence="2">Peptidase inhibitor I78</fullName>
    </submittedName>
</protein>
<dbReference type="Pfam" id="PF11720">
    <property type="entry name" value="Inhibitor_I78"/>
    <property type="match status" value="1"/>
</dbReference>
<gene>
    <name evidence="2" type="ORF">FS320_32200</name>
</gene>
<dbReference type="OrthoDB" id="8021192at2"/>
<comment type="caution">
    <text evidence="2">The sequence shown here is derived from an EMBL/GenBank/DDBJ whole genome shotgun (WGS) entry which is preliminary data.</text>
</comment>
<evidence type="ECO:0000313" key="3">
    <source>
        <dbReference type="Proteomes" id="UP000403266"/>
    </source>
</evidence>